<evidence type="ECO:0000259" key="8">
    <source>
        <dbReference type="Pfam" id="PF22591"/>
    </source>
</evidence>
<keyword evidence="10" id="KW-1185">Reference proteome</keyword>
<feature type="coiled-coil region" evidence="6">
    <location>
        <begin position="110"/>
        <end position="137"/>
    </location>
</feature>
<protein>
    <recommendedName>
        <fullName evidence="8">eIF3a PCI domain-containing protein</fullName>
    </recommendedName>
</protein>
<gene>
    <name evidence="9" type="ORF">AYBTSS11_LOCUS3060</name>
</gene>
<evidence type="ECO:0000313" key="9">
    <source>
        <dbReference type="EMBL" id="CAJ1897105.1"/>
    </source>
</evidence>
<dbReference type="GO" id="GO:0003729">
    <property type="term" value="F:mRNA binding"/>
    <property type="evidence" value="ECO:0007669"/>
    <property type="project" value="TreeGrafter"/>
</dbReference>
<dbReference type="PANTHER" id="PTHR14005:SF0">
    <property type="entry name" value="EUKARYOTIC TRANSLATION INITIATION FACTOR 3 SUBUNIT A"/>
    <property type="match status" value="1"/>
</dbReference>
<proteinExistence type="predicted"/>
<dbReference type="GO" id="GO:0071540">
    <property type="term" value="C:eukaryotic translation initiation factor 3 complex, eIF3e"/>
    <property type="evidence" value="ECO:0007669"/>
    <property type="project" value="TreeGrafter"/>
</dbReference>
<dbReference type="EMBL" id="OY731398">
    <property type="protein sequence ID" value="CAJ1897105.1"/>
    <property type="molecule type" value="Genomic_DNA"/>
</dbReference>
<name>A0AA86RRD7_9FABA</name>
<dbReference type="FunFam" id="1.25.40.860:FF:000004">
    <property type="entry name" value="Eukaryotic translation initiation factor 3 subunit A"/>
    <property type="match status" value="1"/>
</dbReference>
<evidence type="ECO:0000256" key="3">
    <source>
        <dbReference type="ARBA" id="ARBA00022540"/>
    </source>
</evidence>
<dbReference type="Gene3D" id="4.10.860.10">
    <property type="entry name" value="UVR domain"/>
    <property type="match status" value="1"/>
</dbReference>
<dbReference type="InterPro" id="IPR027512">
    <property type="entry name" value="EIF3A"/>
</dbReference>
<reference evidence="9" key="1">
    <citation type="submission" date="2023-10" db="EMBL/GenBank/DDBJ databases">
        <authorList>
            <person name="Domelevo Entfellner J.-B."/>
        </authorList>
    </citation>
    <scope>NUCLEOTIDE SEQUENCE</scope>
</reference>
<dbReference type="GO" id="GO:0043614">
    <property type="term" value="C:multi-eIF complex"/>
    <property type="evidence" value="ECO:0007669"/>
    <property type="project" value="TreeGrafter"/>
</dbReference>
<dbReference type="InterPro" id="IPR054711">
    <property type="entry name" value="eIF3a_PCI_TPR-like"/>
</dbReference>
<feature type="domain" description="eIF3a PCI" evidence="8">
    <location>
        <begin position="25"/>
        <end position="386"/>
    </location>
</feature>
<feature type="region of interest" description="Disordered" evidence="7">
    <location>
        <begin position="426"/>
        <end position="468"/>
    </location>
</feature>
<feature type="compositionally biased region" description="Basic residues" evidence="7">
    <location>
        <begin position="432"/>
        <end position="455"/>
    </location>
</feature>
<keyword evidence="5" id="KW-0648">Protein biosynthesis</keyword>
<keyword evidence="3" id="KW-0396">Initiation factor</keyword>
<dbReference type="Gramene" id="rna-AYBTSS11_LOCUS3060">
    <property type="protein sequence ID" value="CAJ1897105.1"/>
    <property type="gene ID" value="gene-AYBTSS11_LOCUS3060"/>
</dbReference>
<dbReference type="Proteomes" id="UP001189624">
    <property type="component" value="Chromosome 1"/>
</dbReference>
<sequence>GNHCASATKQVRPYPSSYFFSSQPENALKRAEELINVGQKQDALQTLHDLITSKRYRAWQKTLERIMFKYVELCVDMQKGRFAKDGLIQYRIICQQVNVSSLEEVIKHFVHLSTEKAEQARSQAQALEEALDVDDLEADKRPGDLMLSYVSGEKGKDKSDQELVTPWFKFLWETYRTVLEILRNNSKLEVLYAMTVHRAFQFCKQYKRTTEFCRLCEIIRNHLANLNKYCDQHDRPDLSAPERLQFYLDTRVEQLKIATELELWQEAFRSVEDIHGLMCLVKKTPKPTLMVVYYVKLTEIFWISSSHLYHAYAWFRLFLLQKSFNKNLSQKDLQLIASSVILTALLVPPHDRTYGASHLELEPKKEKNLRMDNLIGFNLETKPESKEKTPLNLVSAMKGSREKHGGPHVKLHVKWAHDVYDPIPTLLSHTVKSNKKQRKSRKKKPEKKNGKKGKKGNSSQGDNNKDQQFRKLGGISGLCYKSMDSCDPVLVASSELDALDVPNQDWYCGTSFLKKSVTEVHYSVAEAL</sequence>
<dbReference type="Gene3D" id="1.25.40.860">
    <property type="match status" value="1"/>
</dbReference>
<evidence type="ECO:0000256" key="6">
    <source>
        <dbReference type="SAM" id="Coils"/>
    </source>
</evidence>
<keyword evidence="6" id="KW-0175">Coiled coil</keyword>
<evidence type="ECO:0000256" key="4">
    <source>
        <dbReference type="ARBA" id="ARBA00022884"/>
    </source>
</evidence>
<evidence type="ECO:0000256" key="5">
    <source>
        <dbReference type="ARBA" id="ARBA00022917"/>
    </source>
</evidence>
<organism evidence="9 10">
    <name type="scientific">Sphenostylis stenocarpa</name>
    <dbReference type="NCBI Taxonomy" id="92480"/>
    <lineage>
        <taxon>Eukaryota</taxon>
        <taxon>Viridiplantae</taxon>
        <taxon>Streptophyta</taxon>
        <taxon>Embryophyta</taxon>
        <taxon>Tracheophyta</taxon>
        <taxon>Spermatophyta</taxon>
        <taxon>Magnoliopsida</taxon>
        <taxon>eudicotyledons</taxon>
        <taxon>Gunneridae</taxon>
        <taxon>Pentapetalae</taxon>
        <taxon>rosids</taxon>
        <taxon>fabids</taxon>
        <taxon>Fabales</taxon>
        <taxon>Fabaceae</taxon>
        <taxon>Papilionoideae</taxon>
        <taxon>50 kb inversion clade</taxon>
        <taxon>NPAAA clade</taxon>
        <taxon>indigoferoid/millettioid clade</taxon>
        <taxon>Phaseoleae</taxon>
        <taxon>Sphenostylis</taxon>
    </lineage>
</organism>
<dbReference type="GO" id="GO:0071541">
    <property type="term" value="C:eukaryotic translation initiation factor 3 complex, eIF3m"/>
    <property type="evidence" value="ECO:0007669"/>
    <property type="project" value="TreeGrafter"/>
</dbReference>
<feature type="non-terminal residue" evidence="9">
    <location>
        <position position="1"/>
    </location>
</feature>
<dbReference type="AlphaFoldDB" id="A0AA86RRD7"/>
<keyword evidence="4" id="KW-0694">RNA-binding</keyword>
<dbReference type="GO" id="GO:0003743">
    <property type="term" value="F:translation initiation factor activity"/>
    <property type="evidence" value="ECO:0007669"/>
    <property type="project" value="UniProtKB-KW"/>
</dbReference>
<dbReference type="Pfam" id="PF22591">
    <property type="entry name" value="eIF3a_PCI_TPR-like"/>
    <property type="match status" value="1"/>
</dbReference>
<dbReference type="GO" id="GO:0001732">
    <property type="term" value="P:formation of cytoplasmic translation initiation complex"/>
    <property type="evidence" value="ECO:0007669"/>
    <property type="project" value="TreeGrafter"/>
</dbReference>
<evidence type="ECO:0000256" key="7">
    <source>
        <dbReference type="SAM" id="MobiDB-lite"/>
    </source>
</evidence>
<dbReference type="GO" id="GO:0002188">
    <property type="term" value="P:translation reinitiation"/>
    <property type="evidence" value="ECO:0007669"/>
    <property type="project" value="TreeGrafter"/>
</dbReference>
<comment type="subcellular location">
    <subcellularLocation>
        <location evidence="1">Cytoplasm</location>
    </subcellularLocation>
</comment>
<evidence type="ECO:0000256" key="2">
    <source>
        <dbReference type="ARBA" id="ARBA00022490"/>
    </source>
</evidence>
<accession>A0AA86RRD7</accession>
<dbReference type="FunFam" id="4.10.860.10:FF:000001">
    <property type="entry name" value="Eukaryotic translation initiation factor 3 subunit A"/>
    <property type="match status" value="1"/>
</dbReference>
<evidence type="ECO:0000256" key="1">
    <source>
        <dbReference type="ARBA" id="ARBA00004496"/>
    </source>
</evidence>
<evidence type="ECO:0000313" key="10">
    <source>
        <dbReference type="Proteomes" id="UP001189624"/>
    </source>
</evidence>
<dbReference type="PANTHER" id="PTHR14005">
    <property type="entry name" value="EUKARYOTIC TRANSLATION INITIATION FACTOR 3, THETA SUBUNIT"/>
    <property type="match status" value="1"/>
</dbReference>
<keyword evidence="2" id="KW-0963">Cytoplasm</keyword>